<dbReference type="CDD" id="cd02440">
    <property type="entry name" value="AdoMet_MTases"/>
    <property type="match status" value="1"/>
</dbReference>
<name>A0A7H8QFG8_9BACL</name>
<dbReference type="PANTHER" id="PTHR43861">
    <property type="entry name" value="TRANS-ACONITATE 2-METHYLTRANSFERASE-RELATED"/>
    <property type="match status" value="1"/>
</dbReference>
<reference evidence="4" key="1">
    <citation type="submission" date="2020-06" db="EMBL/GenBank/DDBJ databases">
        <title>Isolation of Planomicrobium glaciei.</title>
        <authorList>
            <person name="Malisova L."/>
            <person name="Safrankova R."/>
            <person name="Jakubu V."/>
            <person name="Spanelova P."/>
        </authorList>
    </citation>
    <scope>NUCLEOTIDE SEQUENCE [LARGE SCALE GENOMIC DNA]</scope>
    <source>
        <strain evidence="4">NRL-ATB46093</strain>
    </source>
</reference>
<evidence type="ECO:0000256" key="1">
    <source>
        <dbReference type="SAM" id="MobiDB-lite"/>
    </source>
</evidence>
<dbReference type="Gene3D" id="3.40.50.150">
    <property type="entry name" value="Vaccinia Virus protein VP39"/>
    <property type="match status" value="1"/>
</dbReference>
<dbReference type="GO" id="GO:0032259">
    <property type="term" value="P:methylation"/>
    <property type="evidence" value="ECO:0007669"/>
    <property type="project" value="UniProtKB-KW"/>
</dbReference>
<dbReference type="Proteomes" id="UP000509222">
    <property type="component" value="Chromosome"/>
</dbReference>
<dbReference type="RefSeq" id="WP_176294946.1">
    <property type="nucleotide sequence ID" value="NZ_CP051177.1"/>
</dbReference>
<accession>A0A7H8QFG8</accession>
<feature type="compositionally biased region" description="Basic residues" evidence="1">
    <location>
        <begin position="1"/>
        <end position="18"/>
    </location>
</feature>
<gene>
    <name evidence="3" type="ORF">HF394_17350</name>
</gene>
<keyword evidence="4" id="KW-1185">Reference proteome</keyword>
<keyword evidence="3" id="KW-0808">Transferase</keyword>
<evidence type="ECO:0000313" key="4">
    <source>
        <dbReference type="Proteomes" id="UP000509222"/>
    </source>
</evidence>
<evidence type="ECO:0000313" key="3">
    <source>
        <dbReference type="EMBL" id="QKX52195.1"/>
    </source>
</evidence>
<dbReference type="InterPro" id="IPR025714">
    <property type="entry name" value="Methyltranfer_dom"/>
</dbReference>
<dbReference type="EMBL" id="CP051177">
    <property type="protein sequence ID" value="QKX52195.1"/>
    <property type="molecule type" value="Genomic_DNA"/>
</dbReference>
<feature type="region of interest" description="Disordered" evidence="1">
    <location>
        <begin position="1"/>
        <end position="30"/>
    </location>
</feature>
<dbReference type="SUPFAM" id="SSF53335">
    <property type="entry name" value="S-adenosyl-L-methionine-dependent methyltransferases"/>
    <property type="match status" value="1"/>
</dbReference>
<proteinExistence type="predicted"/>
<dbReference type="InterPro" id="IPR029063">
    <property type="entry name" value="SAM-dependent_MTases_sf"/>
</dbReference>
<protein>
    <submittedName>
        <fullName evidence="3">Class I SAM-dependent methyltransferase</fullName>
    </submittedName>
</protein>
<keyword evidence="3" id="KW-0489">Methyltransferase</keyword>
<dbReference type="Pfam" id="PF13847">
    <property type="entry name" value="Methyltransf_31"/>
    <property type="match status" value="1"/>
</dbReference>
<dbReference type="AlphaFoldDB" id="A0A7H8QFG8"/>
<dbReference type="GO" id="GO:0008757">
    <property type="term" value="F:S-adenosylmethionine-dependent methyltransferase activity"/>
    <property type="evidence" value="ECO:0007669"/>
    <property type="project" value="InterPro"/>
</dbReference>
<feature type="domain" description="Methyltransferase" evidence="2">
    <location>
        <begin position="43"/>
        <end position="149"/>
    </location>
</feature>
<evidence type="ECO:0000259" key="2">
    <source>
        <dbReference type="Pfam" id="PF13847"/>
    </source>
</evidence>
<sequence length="196" mass="21658">MMAHHRNHTHGQHQHKGKVSYLDSPKRREEMPPEKLLNLIPIKQNATILDFGAGTGYFSIPAAKLVDGPVYTLDLDNSMLEMIRSKAQQENITNIVPIQGHSDKIPLPDASIDVVITSLVLHEIEPLAPTLTQLKNVLKEGGYLICVELEPKAGPAQHAPRITMAGMEQAITDAGLRIMKKHFPAESLYVLIAQKP</sequence>
<organism evidence="3 4">
    <name type="scientific">Planococcus glaciei</name>
    <dbReference type="NCBI Taxonomy" id="459472"/>
    <lineage>
        <taxon>Bacteria</taxon>
        <taxon>Bacillati</taxon>
        <taxon>Bacillota</taxon>
        <taxon>Bacilli</taxon>
        <taxon>Bacillales</taxon>
        <taxon>Caryophanaceae</taxon>
        <taxon>Planococcus</taxon>
    </lineage>
</organism>